<evidence type="ECO:0000313" key="1">
    <source>
        <dbReference type="EMBL" id="KYN42905.1"/>
    </source>
</evidence>
<feature type="non-terminal residue" evidence="1">
    <location>
        <position position="1"/>
    </location>
</feature>
<reference evidence="1 2" key="1">
    <citation type="submission" date="2016-03" db="EMBL/GenBank/DDBJ databases">
        <title>Trachymyrmex septentrionalis WGS genome.</title>
        <authorList>
            <person name="Nygaard S."/>
            <person name="Hu H."/>
            <person name="Boomsma J."/>
            <person name="Zhang G."/>
        </authorList>
    </citation>
    <scope>NUCLEOTIDE SEQUENCE [LARGE SCALE GENOMIC DNA]</scope>
    <source>
        <strain evidence="1">Tsep2-gDNA-1</strain>
        <tissue evidence="1">Whole body</tissue>
    </source>
</reference>
<organism evidence="1 2">
    <name type="scientific">Trachymyrmex septentrionalis</name>
    <dbReference type="NCBI Taxonomy" id="34720"/>
    <lineage>
        <taxon>Eukaryota</taxon>
        <taxon>Metazoa</taxon>
        <taxon>Ecdysozoa</taxon>
        <taxon>Arthropoda</taxon>
        <taxon>Hexapoda</taxon>
        <taxon>Insecta</taxon>
        <taxon>Pterygota</taxon>
        <taxon>Neoptera</taxon>
        <taxon>Endopterygota</taxon>
        <taxon>Hymenoptera</taxon>
        <taxon>Apocrita</taxon>
        <taxon>Aculeata</taxon>
        <taxon>Formicoidea</taxon>
        <taxon>Formicidae</taxon>
        <taxon>Myrmicinae</taxon>
        <taxon>Trachymyrmex</taxon>
    </lineage>
</organism>
<evidence type="ECO:0000313" key="2">
    <source>
        <dbReference type="Proteomes" id="UP000078541"/>
    </source>
</evidence>
<name>A0A195FQP4_9HYME</name>
<sequence length="197" mass="19646">QGFPARAHPLKKCPNVKTCAAKEATGGEKTCQPVKSRDHDPHRDAIKRVALVAAMDARVVVGAPAAEETPVAVATRGVATPSPVPLAPSTAVTVTGTGNSGGGGGGGGSSTAAATLASAPCTPQNPVIVVASPSSNHQQPTGVPVTAVPRILSRNVNGTLLDDNLDPVLANDTGPAILASDDPLADKILTVSQSFCQ</sequence>
<dbReference type="Proteomes" id="UP000078541">
    <property type="component" value="Unassembled WGS sequence"/>
</dbReference>
<dbReference type="EMBL" id="KQ981305">
    <property type="protein sequence ID" value="KYN42905.1"/>
    <property type="molecule type" value="Genomic_DNA"/>
</dbReference>
<accession>A0A195FQP4</accession>
<keyword evidence="2" id="KW-1185">Reference proteome</keyword>
<gene>
    <name evidence="1" type="ORF">ALC56_02708</name>
</gene>
<protein>
    <submittedName>
        <fullName evidence="1">Uncharacterized protein</fullName>
    </submittedName>
</protein>
<dbReference type="AlphaFoldDB" id="A0A195FQP4"/>
<proteinExistence type="predicted"/>